<dbReference type="EMBL" id="JAHHDY010000003">
    <property type="protein sequence ID" value="MBT3139724.1"/>
    <property type="molecule type" value="Genomic_DNA"/>
</dbReference>
<sequence length="57" mass="6028">MTNDLIAILVLTLIAATAAIWLALSDLSDWANNFPGLTHVNTQSIHFAGATHAQAVL</sequence>
<proteinExistence type="predicted"/>
<evidence type="ECO:0000313" key="2">
    <source>
        <dbReference type="Proteomes" id="UP000763802"/>
    </source>
</evidence>
<name>A0ABS5WM45_9RHOB</name>
<gene>
    <name evidence="1" type="ORF">KL867_01530</name>
</gene>
<reference evidence="1 2" key="1">
    <citation type="submission" date="2021-05" db="EMBL/GenBank/DDBJ databases">
        <title>Draft genomes of marine bacteria isolated from model chitin particles.</title>
        <authorList>
            <person name="Datta M.S."/>
            <person name="Schwartzman J.A."/>
            <person name="Cordero O."/>
        </authorList>
    </citation>
    <scope>NUCLEOTIDE SEQUENCE [LARGE SCALE GENOMIC DNA]</scope>
    <source>
        <strain evidence="1 2">4E07</strain>
    </source>
</reference>
<organism evidence="1 2">
    <name type="scientific">Falsiruegeria litorea</name>
    <dbReference type="NCBI Taxonomy" id="1280831"/>
    <lineage>
        <taxon>Bacteria</taxon>
        <taxon>Pseudomonadati</taxon>
        <taxon>Pseudomonadota</taxon>
        <taxon>Alphaproteobacteria</taxon>
        <taxon>Rhodobacterales</taxon>
        <taxon>Roseobacteraceae</taxon>
        <taxon>Falsiruegeria</taxon>
    </lineage>
</organism>
<protein>
    <submittedName>
        <fullName evidence="1">Uncharacterized protein</fullName>
    </submittedName>
</protein>
<accession>A0ABS5WM45</accession>
<dbReference type="RefSeq" id="WP_215193531.1">
    <property type="nucleotide sequence ID" value="NZ_JAHHDY010000003.1"/>
</dbReference>
<comment type="caution">
    <text evidence="1">The sequence shown here is derived from an EMBL/GenBank/DDBJ whole genome shotgun (WGS) entry which is preliminary data.</text>
</comment>
<evidence type="ECO:0000313" key="1">
    <source>
        <dbReference type="EMBL" id="MBT3139724.1"/>
    </source>
</evidence>
<keyword evidence="2" id="KW-1185">Reference proteome</keyword>
<dbReference type="Proteomes" id="UP000763802">
    <property type="component" value="Unassembled WGS sequence"/>
</dbReference>